<dbReference type="InterPro" id="IPR010499">
    <property type="entry name" value="AraC_E-bd"/>
</dbReference>
<dbReference type="InterPro" id="IPR029442">
    <property type="entry name" value="GyrI-like"/>
</dbReference>
<dbReference type="OrthoDB" id="2734147at2"/>
<dbReference type="Pfam" id="PF06445">
    <property type="entry name" value="GyrI-like"/>
    <property type="match status" value="1"/>
</dbReference>
<dbReference type="Proteomes" id="UP000001258">
    <property type="component" value="Chromosome"/>
</dbReference>
<dbReference type="RefSeq" id="WP_010899761.1">
    <property type="nucleotide sequence ID" value="NC_002570.2"/>
</dbReference>
<dbReference type="PANTHER" id="PTHR36444">
    <property type="entry name" value="TRANSCRIPTIONAL REGULATOR PROTEIN YOBU-RELATED"/>
    <property type="match status" value="1"/>
</dbReference>
<evidence type="ECO:0000259" key="1">
    <source>
        <dbReference type="SMART" id="SM00871"/>
    </source>
</evidence>
<keyword evidence="3" id="KW-1185">Reference proteome</keyword>
<dbReference type="KEGG" id="bha:BH3633"/>
<name>Q9K6U2_HALH5</name>
<dbReference type="STRING" id="272558.gene:10729546"/>
<dbReference type="SUPFAM" id="SSF55136">
    <property type="entry name" value="Probable bacterial effector-binding domain"/>
    <property type="match status" value="1"/>
</dbReference>
<protein>
    <submittedName>
        <fullName evidence="2">BH3633 protein</fullName>
    </submittedName>
</protein>
<dbReference type="HOGENOM" id="CLU_108864_2_1_9"/>
<dbReference type="AlphaFoldDB" id="Q9K6U2"/>
<reference evidence="2 3" key="1">
    <citation type="journal article" date="2000" name="Nucleic Acids Res.">
        <title>Complete genome sequence of the alkaliphilic bacterium Bacillus halodurans and genomic sequence comparison with Bacillus subtilis.</title>
        <authorList>
            <person name="Takami H."/>
            <person name="Nakasone K."/>
            <person name="Takaki Y."/>
            <person name="Maeno G."/>
            <person name="Sasaki R."/>
            <person name="Masui N."/>
            <person name="Fuji F."/>
            <person name="Hirama C."/>
            <person name="Nakamura Y."/>
            <person name="Ogasawara N."/>
            <person name="Kuhara S."/>
            <person name="Horikoshi K."/>
        </authorList>
    </citation>
    <scope>NUCLEOTIDE SEQUENCE [LARGE SCALE GENOMIC DNA]</scope>
    <source>
        <strain evidence="3">ATCC BAA-125 / DSM 18197 / FERM 7344 / JCM 9153 / C-125</strain>
    </source>
</reference>
<accession>Q9K6U2</accession>
<evidence type="ECO:0000313" key="3">
    <source>
        <dbReference type="Proteomes" id="UP000001258"/>
    </source>
</evidence>
<dbReference type="PIR" id="A84104">
    <property type="entry name" value="A84104"/>
</dbReference>
<evidence type="ECO:0000313" key="2">
    <source>
        <dbReference type="EMBL" id="BAB07352.1"/>
    </source>
</evidence>
<organism evidence="2 3">
    <name type="scientific">Halalkalibacterium halodurans (strain ATCC BAA-125 / DSM 18197 / FERM 7344 / JCM 9153 / C-125)</name>
    <name type="common">Bacillus halodurans</name>
    <dbReference type="NCBI Taxonomy" id="272558"/>
    <lineage>
        <taxon>Bacteria</taxon>
        <taxon>Bacillati</taxon>
        <taxon>Bacillota</taxon>
        <taxon>Bacilli</taxon>
        <taxon>Bacillales</taxon>
        <taxon>Bacillaceae</taxon>
        <taxon>Halalkalibacterium (ex Joshi et al. 2022)</taxon>
    </lineage>
</organism>
<feature type="domain" description="AraC effector-binding" evidence="1">
    <location>
        <begin position="7"/>
        <end position="157"/>
    </location>
</feature>
<gene>
    <name evidence="2" type="ordered locus">BH3633</name>
</gene>
<proteinExistence type="predicted"/>
<dbReference type="InterPro" id="IPR011256">
    <property type="entry name" value="Reg_factor_effector_dom_sf"/>
</dbReference>
<dbReference type="PANTHER" id="PTHR36444:SF2">
    <property type="entry name" value="TRANSCRIPTIONAL REGULATOR PROTEIN YOBU-RELATED"/>
    <property type="match status" value="1"/>
</dbReference>
<dbReference type="SMART" id="SM00871">
    <property type="entry name" value="AraC_E_bind"/>
    <property type="match status" value="1"/>
</dbReference>
<dbReference type="EMBL" id="BA000004">
    <property type="protein sequence ID" value="BAB07352.1"/>
    <property type="molecule type" value="Genomic_DNA"/>
</dbReference>
<dbReference type="eggNOG" id="COG3708">
    <property type="taxonomic scope" value="Bacteria"/>
</dbReference>
<dbReference type="Gene3D" id="3.20.80.10">
    <property type="entry name" value="Regulatory factor, effector binding domain"/>
    <property type="match status" value="1"/>
</dbReference>
<sequence length="160" mass="18523">MNTNELLPFTIVEQNERKMIGLKLEGPYTRMNEIGMLWETFNQRVSEIDHLVQDDLSFGIVQDRERDFTYYAAVEVSSFTKVPEGMATIILPACRYAVFTHKGPQDKFSETVVAALKSLKESGYEKDSDNYWLEGYDDHRFSPELDNSECDIYFPLKANQ</sequence>
<dbReference type="InterPro" id="IPR053182">
    <property type="entry name" value="YobU-like_regulator"/>
</dbReference>